<dbReference type="PROSITE" id="PS50112">
    <property type="entry name" value="PAS"/>
    <property type="match status" value="1"/>
</dbReference>
<name>A0AAE3QTF3_9BACT</name>
<keyword evidence="6" id="KW-0175">Coiled coil</keyword>
<dbReference type="PANTHER" id="PTHR43304">
    <property type="entry name" value="PHYTOCHROME-LIKE PROTEIN CPH1"/>
    <property type="match status" value="1"/>
</dbReference>
<dbReference type="EC" id="2.7.13.3" evidence="2"/>
<evidence type="ECO:0000256" key="1">
    <source>
        <dbReference type="ARBA" id="ARBA00000085"/>
    </source>
</evidence>
<dbReference type="SMART" id="SM00086">
    <property type="entry name" value="PAC"/>
    <property type="match status" value="2"/>
</dbReference>
<comment type="catalytic activity">
    <reaction evidence="1">
        <text>ATP + protein L-histidine = ADP + protein N-phospho-L-histidine.</text>
        <dbReference type="EC" id="2.7.13.3"/>
    </reaction>
</comment>
<dbReference type="PRINTS" id="PR00344">
    <property type="entry name" value="BCTRLSENSOR"/>
</dbReference>
<dbReference type="Pfam" id="PF02518">
    <property type="entry name" value="HATPase_c"/>
    <property type="match status" value="1"/>
</dbReference>
<dbReference type="InterPro" id="IPR036097">
    <property type="entry name" value="HisK_dim/P_sf"/>
</dbReference>
<dbReference type="SMART" id="SM00388">
    <property type="entry name" value="HisKA"/>
    <property type="match status" value="1"/>
</dbReference>
<dbReference type="RefSeq" id="WP_313981756.1">
    <property type="nucleotide sequence ID" value="NZ_JASJOS010000008.1"/>
</dbReference>
<dbReference type="SUPFAM" id="SSF55874">
    <property type="entry name" value="ATPase domain of HSP90 chaperone/DNA topoisomerase II/histidine kinase"/>
    <property type="match status" value="1"/>
</dbReference>
<proteinExistence type="predicted"/>
<accession>A0AAE3QTF3</accession>
<dbReference type="SMART" id="SM00091">
    <property type="entry name" value="PAS"/>
    <property type="match status" value="4"/>
</dbReference>
<dbReference type="PANTHER" id="PTHR43304:SF1">
    <property type="entry name" value="PAC DOMAIN-CONTAINING PROTEIN"/>
    <property type="match status" value="1"/>
</dbReference>
<dbReference type="SUPFAM" id="SSF55785">
    <property type="entry name" value="PYP-like sensor domain (PAS domain)"/>
    <property type="match status" value="4"/>
</dbReference>
<protein>
    <recommendedName>
        <fullName evidence="2">histidine kinase</fullName>
        <ecNumber evidence="2">2.7.13.3</ecNumber>
    </recommendedName>
</protein>
<evidence type="ECO:0000313" key="11">
    <source>
        <dbReference type="Proteomes" id="UP001241110"/>
    </source>
</evidence>
<dbReference type="PROSITE" id="PS50109">
    <property type="entry name" value="HIS_KIN"/>
    <property type="match status" value="1"/>
</dbReference>
<dbReference type="PROSITE" id="PS50113">
    <property type="entry name" value="PAC"/>
    <property type="match status" value="3"/>
</dbReference>
<evidence type="ECO:0000256" key="6">
    <source>
        <dbReference type="SAM" id="Coils"/>
    </source>
</evidence>
<dbReference type="InterPro" id="IPR001610">
    <property type="entry name" value="PAC"/>
</dbReference>
<dbReference type="InterPro" id="IPR000014">
    <property type="entry name" value="PAS"/>
</dbReference>
<dbReference type="CDD" id="cd00130">
    <property type="entry name" value="PAS"/>
    <property type="match status" value="1"/>
</dbReference>
<dbReference type="SMART" id="SM00387">
    <property type="entry name" value="HATPase_c"/>
    <property type="match status" value="1"/>
</dbReference>
<keyword evidence="5" id="KW-0418">Kinase</keyword>
<gene>
    <name evidence="10" type="ORF">QNI16_18570</name>
</gene>
<dbReference type="InterPro" id="IPR013655">
    <property type="entry name" value="PAS_fold_3"/>
</dbReference>
<evidence type="ECO:0000259" key="9">
    <source>
        <dbReference type="PROSITE" id="PS50113"/>
    </source>
</evidence>
<dbReference type="SUPFAM" id="SSF47384">
    <property type="entry name" value="Homodimeric domain of signal transducing histidine kinase"/>
    <property type="match status" value="1"/>
</dbReference>
<dbReference type="InterPro" id="IPR005467">
    <property type="entry name" value="His_kinase_dom"/>
</dbReference>
<evidence type="ECO:0000259" key="7">
    <source>
        <dbReference type="PROSITE" id="PS50109"/>
    </source>
</evidence>
<dbReference type="InterPro" id="IPR036890">
    <property type="entry name" value="HATPase_C_sf"/>
</dbReference>
<dbReference type="InterPro" id="IPR035965">
    <property type="entry name" value="PAS-like_dom_sf"/>
</dbReference>
<dbReference type="InterPro" id="IPR000700">
    <property type="entry name" value="PAS-assoc_C"/>
</dbReference>
<dbReference type="Proteomes" id="UP001241110">
    <property type="component" value="Unassembled WGS sequence"/>
</dbReference>
<dbReference type="GO" id="GO:0000155">
    <property type="term" value="F:phosphorelay sensor kinase activity"/>
    <property type="evidence" value="ECO:0007669"/>
    <property type="project" value="InterPro"/>
</dbReference>
<dbReference type="InterPro" id="IPR052162">
    <property type="entry name" value="Sensor_kinase/Photoreceptor"/>
</dbReference>
<keyword evidence="4" id="KW-0808">Transferase</keyword>
<reference evidence="10" key="1">
    <citation type="submission" date="2023-05" db="EMBL/GenBank/DDBJ databases">
        <authorList>
            <person name="Zhang X."/>
        </authorList>
    </citation>
    <scope>NUCLEOTIDE SEQUENCE</scope>
    <source>
        <strain evidence="10">YF14B1</strain>
    </source>
</reference>
<dbReference type="CDD" id="cd00082">
    <property type="entry name" value="HisKA"/>
    <property type="match status" value="1"/>
</dbReference>
<feature type="domain" description="PAC" evidence="9">
    <location>
        <begin position="475"/>
        <end position="528"/>
    </location>
</feature>
<evidence type="ECO:0000256" key="3">
    <source>
        <dbReference type="ARBA" id="ARBA00022553"/>
    </source>
</evidence>
<organism evidence="10 11">
    <name type="scientific">Xanthocytophaga flava</name>
    <dbReference type="NCBI Taxonomy" id="3048013"/>
    <lineage>
        <taxon>Bacteria</taxon>
        <taxon>Pseudomonadati</taxon>
        <taxon>Bacteroidota</taxon>
        <taxon>Cytophagia</taxon>
        <taxon>Cytophagales</taxon>
        <taxon>Rhodocytophagaceae</taxon>
        <taxon>Xanthocytophaga</taxon>
    </lineage>
</organism>
<dbReference type="Pfam" id="PF08447">
    <property type="entry name" value="PAS_3"/>
    <property type="match status" value="3"/>
</dbReference>
<dbReference type="Gene3D" id="2.10.70.100">
    <property type="match status" value="1"/>
</dbReference>
<evidence type="ECO:0000256" key="5">
    <source>
        <dbReference type="ARBA" id="ARBA00022777"/>
    </source>
</evidence>
<evidence type="ECO:0000313" key="10">
    <source>
        <dbReference type="EMBL" id="MDJ1482514.1"/>
    </source>
</evidence>
<dbReference type="InterPro" id="IPR004358">
    <property type="entry name" value="Sig_transdc_His_kin-like_C"/>
</dbReference>
<sequence>MSDKQDTFIEHILAENERLQAALRFAQIGTWELDIVNKQVHWDEHCKQLYGFSKEDTVTYEEVLTYIHPLDAERVREAVQSALNPQSDGAYDIQFRTIGAEDGQLRWIHCKGKTYFNKTGEAYRFTGIAQNITELIESREQAETSDHLAALALEGANAGRFTVRLEDNHVDHSTILAHILTGNERLVNRATLVEHVHWDDRGIRDKAYQQAEKTGKLRYQARFVWDDGSIHWVRVIGQYQYDEKGKPYQFSGIAQNIDQEVEARLKLEESELFVRSVMQNSPVAKLVVVGEQMTISIVNDTMFQLLGRNDSILGKTLPEALPEFISTPFIDRLKQTFKSGEIFYKPEERIELVRHGVPYTGYYNYIYKPLRNTTGVIYGVLVTATEVTQQVVSRQQVEEAESLMRGAVELAQLGTWTVDPVTGQVSYSKRLAEWLGLEKEGTHLENFYSVIFVQEQERVRVAIESALKPESGGVFDQEYMIVNYLTERKYIIHAQARTTFNEKGVPVKMTGTAQDVTTDRSLQLALQQQVQQSTEELAASNEELAAANEELAATNEELATTNEELTESNELLARSNDNLEKFAYIASHDLQEPLRKIQSFGDLLKKDHGSALGNGLHILERMQSAANRMSILIKDLLAFSRIMPNKEVLTTVSLNDLLTSVLAELELRIEETHAQILIDPLPDISGDTSQLSQLFQNLLSNALKFHKPGIPPIIQIRYKQITFSDLPLFAKVSRQSTDYHQITVIDNGIGFEQEYASRIFQIFQRLHSRIEYAGTGIGLAICEKVVMNHGGAIIATSEPGKGATFTVFLPVI</sequence>
<dbReference type="InterPro" id="IPR003661">
    <property type="entry name" value="HisK_dim/P_dom"/>
</dbReference>
<dbReference type="Gene3D" id="1.10.287.130">
    <property type="match status" value="1"/>
</dbReference>
<dbReference type="Pfam" id="PF00512">
    <property type="entry name" value="HisKA"/>
    <property type="match status" value="1"/>
</dbReference>
<feature type="domain" description="PAS" evidence="8">
    <location>
        <begin position="15"/>
        <end position="86"/>
    </location>
</feature>
<dbReference type="EMBL" id="JASJOS010000008">
    <property type="protein sequence ID" value="MDJ1482514.1"/>
    <property type="molecule type" value="Genomic_DNA"/>
</dbReference>
<dbReference type="NCBIfam" id="TIGR00229">
    <property type="entry name" value="sensory_box"/>
    <property type="match status" value="1"/>
</dbReference>
<evidence type="ECO:0000259" key="8">
    <source>
        <dbReference type="PROSITE" id="PS50112"/>
    </source>
</evidence>
<feature type="domain" description="PAC" evidence="9">
    <location>
        <begin position="217"/>
        <end position="269"/>
    </location>
</feature>
<feature type="domain" description="Histidine kinase" evidence="7">
    <location>
        <begin position="585"/>
        <end position="812"/>
    </location>
</feature>
<evidence type="ECO:0000256" key="2">
    <source>
        <dbReference type="ARBA" id="ARBA00012438"/>
    </source>
</evidence>
<evidence type="ECO:0000256" key="4">
    <source>
        <dbReference type="ARBA" id="ARBA00022679"/>
    </source>
</evidence>
<dbReference type="Gene3D" id="3.30.565.10">
    <property type="entry name" value="Histidine kinase-like ATPase, C-terminal domain"/>
    <property type="match status" value="1"/>
</dbReference>
<dbReference type="AlphaFoldDB" id="A0AAE3QTF3"/>
<feature type="coiled-coil region" evidence="6">
    <location>
        <begin position="523"/>
        <end position="571"/>
    </location>
</feature>
<feature type="domain" description="PAC" evidence="9">
    <location>
        <begin position="91"/>
        <end position="144"/>
    </location>
</feature>
<keyword evidence="3" id="KW-0597">Phosphoprotein</keyword>
<dbReference type="FunFam" id="3.30.565.10:FF:000006">
    <property type="entry name" value="Sensor histidine kinase WalK"/>
    <property type="match status" value="1"/>
</dbReference>
<comment type="caution">
    <text evidence="10">The sequence shown here is derived from an EMBL/GenBank/DDBJ whole genome shotgun (WGS) entry which is preliminary data.</text>
</comment>
<dbReference type="Gene3D" id="3.30.450.20">
    <property type="entry name" value="PAS domain"/>
    <property type="match status" value="4"/>
</dbReference>
<dbReference type="Pfam" id="PF13426">
    <property type="entry name" value="PAS_9"/>
    <property type="match status" value="1"/>
</dbReference>
<dbReference type="InterPro" id="IPR003594">
    <property type="entry name" value="HATPase_dom"/>
</dbReference>